<name>A0ABP9QR39_9PSEU</name>
<evidence type="ECO:0000259" key="1">
    <source>
        <dbReference type="Pfam" id="PF04738"/>
    </source>
</evidence>
<keyword evidence="4" id="KW-1185">Reference proteome</keyword>
<gene>
    <name evidence="3" type="ORF">GCM10023214_37780</name>
</gene>
<dbReference type="Proteomes" id="UP001500192">
    <property type="component" value="Unassembled WGS sequence"/>
</dbReference>
<proteinExistence type="predicted"/>
<sequence length="908" mass="100077">MRERLGSPLLREAVAVASPALAAAADKVQAGQEPASPRLRSALARYELRMAGRPTPFGLLAGVALGEFADHVDAVLGSAHRRHVQPDHAWLSDWADELEADAEVLARLEVRPNNLFTRHGDRLSVPHGKRLASVRATAVVDHVLCAAADGIRVAELVDVVAQGFPGLDRSRVATLVTQLVRLGFLRTPLRHAEDPLAAFPDHQRAARIQDLIDDYRRSPLGSGTAQLAALRCATGADSPVQVDLELDARVKLPRNVARELEQTADAVWRLSAMDNARSRALTAYHARFLERYGLGELVPVTDLLDPDVGIGPPADYEKPWTADPDDARQPVLNRLLVQALVDGVREVVLDDDLIAQLSPPGGTPPATAELFTTLHAVSPEALDRGEFELVLNPVMGTQLAGASFGRFGHLPGVRELLADLASRDDRVPVQLTHVTTEPRHANVTRAPLVLDHSLAVGTGQASELRLTEIAVAADAHRLRLYSVSLGREIVPRLLHVLDISTAAPEVVRFLWDVSMMGVRTLKPWNWAALRDSPFLPAIRYGRAVLSPATWRVTADDVATDDALTAWRKRWGVPDRVRLTQVDQQLCLDLTASEHRVLLREDTRKSGTAVVCEDRAPDRDQGWLRGPEGAHEAELVVPLIAVEPVARPVKTPFPLRTKAVVHLPGGEWVSAHLQCSPHRQREVLAGHLRPWLATLESEVDRWFFVRYETEDQRPHIRLRLHGDVLPRLREQLAALADARVAGEFSLQVYRPEVERYGGEHLIGLAERFFTADSRLVLRRMATGQDIVAVAADVVALVSLFHGEDWPRWLLSAFPKNETTHKAFTRRRRDALAAVTLDPVPGDEEWAELLTRYGKEAATSAGASPDEILRALLHLHCNRGLGTDFRAEAEVYAVARGAVQAHLDRRRATR</sequence>
<reference evidence="4" key="1">
    <citation type="journal article" date="2019" name="Int. J. Syst. Evol. Microbiol.">
        <title>The Global Catalogue of Microorganisms (GCM) 10K type strain sequencing project: providing services to taxonomists for standard genome sequencing and annotation.</title>
        <authorList>
            <consortium name="The Broad Institute Genomics Platform"/>
            <consortium name="The Broad Institute Genome Sequencing Center for Infectious Disease"/>
            <person name="Wu L."/>
            <person name="Ma J."/>
        </authorList>
    </citation>
    <scope>NUCLEOTIDE SEQUENCE [LARGE SCALE GENOMIC DNA]</scope>
    <source>
        <strain evidence="4">JCM 18054</strain>
    </source>
</reference>
<evidence type="ECO:0000313" key="3">
    <source>
        <dbReference type="EMBL" id="GAA5165948.1"/>
    </source>
</evidence>
<comment type="caution">
    <text evidence="3">The sequence shown here is derived from an EMBL/GenBank/DDBJ whole genome shotgun (WGS) entry which is preliminary data.</text>
</comment>
<evidence type="ECO:0000259" key="2">
    <source>
        <dbReference type="Pfam" id="PF14028"/>
    </source>
</evidence>
<feature type="domain" description="Lantibiotic dehydratase N-terminal" evidence="1">
    <location>
        <begin position="8"/>
        <end position="598"/>
    </location>
</feature>
<dbReference type="Pfam" id="PF04738">
    <property type="entry name" value="Lant_dehydr_N"/>
    <property type="match status" value="1"/>
</dbReference>
<feature type="domain" description="Thiopeptide-type bacteriocin biosynthesis" evidence="2">
    <location>
        <begin position="667"/>
        <end position="896"/>
    </location>
</feature>
<protein>
    <submittedName>
        <fullName evidence="3">Lantibiotic dehydratase</fullName>
    </submittedName>
</protein>
<dbReference type="InterPro" id="IPR023809">
    <property type="entry name" value="Thiopep_bacteriocin_synth_dom"/>
</dbReference>
<dbReference type="Pfam" id="PF14028">
    <property type="entry name" value="Lant_dehydr_C"/>
    <property type="match status" value="1"/>
</dbReference>
<dbReference type="NCBIfam" id="TIGR03891">
    <property type="entry name" value="thiopep_ocin"/>
    <property type="match status" value="1"/>
</dbReference>
<dbReference type="EMBL" id="BAABIB010000075">
    <property type="protein sequence ID" value="GAA5165948.1"/>
    <property type="molecule type" value="Genomic_DNA"/>
</dbReference>
<organism evidence="3 4">
    <name type="scientific">Amycolatopsis dongchuanensis</name>
    <dbReference type="NCBI Taxonomy" id="1070866"/>
    <lineage>
        <taxon>Bacteria</taxon>
        <taxon>Bacillati</taxon>
        <taxon>Actinomycetota</taxon>
        <taxon>Actinomycetes</taxon>
        <taxon>Pseudonocardiales</taxon>
        <taxon>Pseudonocardiaceae</taxon>
        <taxon>Amycolatopsis</taxon>
    </lineage>
</organism>
<dbReference type="InterPro" id="IPR006827">
    <property type="entry name" value="Lant_deHydtase_N"/>
</dbReference>
<accession>A0ABP9QR39</accession>
<evidence type="ECO:0000313" key="4">
    <source>
        <dbReference type="Proteomes" id="UP001500192"/>
    </source>
</evidence>